<dbReference type="InterPro" id="IPR000286">
    <property type="entry name" value="HDACs"/>
</dbReference>
<protein>
    <recommendedName>
        <fullName evidence="6">Histone deacetylase domain-containing protein</fullName>
    </recommendedName>
</protein>
<dbReference type="InterPro" id="IPR023696">
    <property type="entry name" value="Ureohydrolase_dom_sf"/>
</dbReference>
<dbReference type="GO" id="GO:0005634">
    <property type="term" value="C:nucleus"/>
    <property type="evidence" value="ECO:0007669"/>
    <property type="project" value="UniProtKB-SubCell"/>
</dbReference>
<sequence>MHQEMKSGTALIYDEEMTRYKLLWVDPACKVEVPERLIVSHAALQEQGLAQRCVTLPVREASEEEILLTHSEEYLEAVKKTPFMSLEDLMTFTQQYGDVYFHPNIYHCAKLAIGASLQLVDSVMTGQVRNGMALVRPPGHHSQRSAANGFCVFNNVAIAALYAQKHHNVKRVLIVDWDVHHGQGVQYCFDEDPSVLYFSWHRYEHQSFWPNLRESDYDSVGKGKGAGFNINLPWNKVGMDRSDYLSAFFHVLLPVAYEFNPELVLVSAGFDSAIGDPEGLMIATPDIFAHLTHLLMSLAGGKLCAILEGGYNLTSLAQSVCQTVQTLLGDPTPRPSGLNHPCKSALESIQCVRAVHRQYWNCLKHTEDTTVEPSSKRCRQEGGDGVLLEESGQKEEETQEITWPEPTPRLAPPARTAVASPAGVEDWVPDSCLRVKGTPLTPTEAEEKLRAVDPKELEEDGALQSLGNITALLDKISNKEVRNGLGVVSDVSVGMACAVQHAASSLTDRVLLVFVGDDEVPVQITEDGKVLVVQFCSKEPEDRKSKYHIPVCLKKQGGSSEAGFLHAVLTLLLPVAYGYDPGLVLLAAGNDSWVGEVLWAQLTSLLQSLAQGHTLTLMQLGCGEKTLRATACSVLGDPVPAVGPLGAPDPHDVQEVERQRQRLQPHWGLLWTVGPAECSSADG</sequence>
<comment type="similarity">
    <text evidence="2">Belongs to the histone deacetylase family. HD type 2 subfamily.</text>
</comment>
<feature type="compositionally biased region" description="Basic and acidic residues" evidence="5">
    <location>
        <begin position="370"/>
        <end position="382"/>
    </location>
</feature>
<organism evidence="7 8">
    <name type="scientific">Albula glossodonta</name>
    <name type="common">roundjaw bonefish</name>
    <dbReference type="NCBI Taxonomy" id="121402"/>
    <lineage>
        <taxon>Eukaryota</taxon>
        <taxon>Metazoa</taxon>
        <taxon>Chordata</taxon>
        <taxon>Craniata</taxon>
        <taxon>Vertebrata</taxon>
        <taxon>Euteleostomi</taxon>
        <taxon>Actinopterygii</taxon>
        <taxon>Neopterygii</taxon>
        <taxon>Teleostei</taxon>
        <taxon>Albuliformes</taxon>
        <taxon>Albulidae</taxon>
        <taxon>Albula</taxon>
    </lineage>
</organism>
<dbReference type="GO" id="GO:0019213">
    <property type="term" value="F:deacetylase activity"/>
    <property type="evidence" value="ECO:0007669"/>
    <property type="project" value="TreeGrafter"/>
</dbReference>
<reference evidence="7" key="1">
    <citation type="thesis" date="2021" institute="BYU ScholarsArchive" country="Provo, UT, USA">
        <title>Applications of and Algorithms for Genome Assembly and Genomic Analyses with an Emphasis on Marine Teleosts.</title>
        <authorList>
            <person name="Pickett B.D."/>
        </authorList>
    </citation>
    <scope>NUCLEOTIDE SEQUENCE</scope>
    <source>
        <strain evidence="7">HI-2016</strain>
    </source>
</reference>
<evidence type="ECO:0000259" key="6">
    <source>
        <dbReference type="Pfam" id="PF00850"/>
    </source>
</evidence>
<comment type="caution">
    <text evidence="7">The sequence shown here is derived from an EMBL/GenBank/DDBJ whole genome shotgun (WGS) entry which is preliminary data.</text>
</comment>
<evidence type="ECO:0000256" key="5">
    <source>
        <dbReference type="SAM" id="MobiDB-lite"/>
    </source>
</evidence>
<dbReference type="OrthoDB" id="424012at2759"/>
<evidence type="ECO:0000313" key="7">
    <source>
        <dbReference type="EMBL" id="KAG9342252.1"/>
    </source>
</evidence>
<keyword evidence="8" id="KW-1185">Reference proteome</keyword>
<keyword evidence="4" id="KW-0539">Nucleus</keyword>
<dbReference type="PRINTS" id="PR01270">
    <property type="entry name" value="HDASUPER"/>
</dbReference>
<dbReference type="FunFam" id="3.40.800.20:FF:000005">
    <property type="entry name" value="histone deacetylase 6"/>
    <property type="match status" value="1"/>
</dbReference>
<dbReference type="PANTHER" id="PTHR10625:SF43">
    <property type="entry name" value="POLYAMINE DEACETYLASE HDAC10"/>
    <property type="match status" value="1"/>
</dbReference>
<feature type="region of interest" description="Disordered" evidence="5">
    <location>
        <begin position="370"/>
        <end position="414"/>
    </location>
</feature>
<dbReference type="EMBL" id="JAFBMS010000029">
    <property type="protein sequence ID" value="KAG9342252.1"/>
    <property type="molecule type" value="Genomic_DNA"/>
</dbReference>
<dbReference type="SUPFAM" id="SSF52768">
    <property type="entry name" value="Arginase/deacetylase"/>
    <property type="match status" value="2"/>
</dbReference>
<feature type="domain" description="Histone deacetylase" evidence="6">
    <location>
        <begin position="31"/>
        <end position="326"/>
    </location>
</feature>
<evidence type="ECO:0000256" key="3">
    <source>
        <dbReference type="ARBA" id="ARBA00022801"/>
    </source>
</evidence>
<gene>
    <name evidence="7" type="ORF">JZ751_016754</name>
</gene>
<name>A0A8T2NXJ0_9TELE</name>
<evidence type="ECO:0000313" key="8">
    <source>
        <dbReference type="Proteomes" id="UP000824540"/>
    </source>
</evidence>
<evidence type="ECO:0000256" key="1">
    <source>
        <dbReference type="ARBA" id="ARBA00004123"/>
    </source>
</evidence>
<dbReference type="GO" id="GO:0040029">
    <property type="term" value="P:epigenetic regulation of gene expression"/>
    <property type="evidence" value="ECO:0007669"/>
    <property type="project" value="TreeGrafter"/>
</dbReference>
<keyword evidence="3" id="KW-0378">Hydrolase</keyword>
<dbReference type="GO" id="GO:0016787">
    <property type="term" value="F:hydrolase activity"/>
    <property type="evidence" value="ECO:0007669"/>
    <property type="project" value="UniProtKB-KW"/>
</dbReference>
<dbReference type="PANTHER" id="PTHR10625">
    <property type="entry name" value="HISTONE DEACETYLASE HDAC1-RELATED"/>
    <property type="match status" value="1"/>
</dbReference>
<evidence type="ECO:0000256" key="4">
    <source>
        <dbReference type="ARBA" id="ARBA00023242"/>
    </source>
</evidence>
<dbReference type="AlphaFoldDB" id="A0A8T2NXJ0"/>
<dbReference type="Proteomes" id="UP000824540">
    <property type="component" value="Unassembled WGS sequence"/>
</dbReference>
<dbReference type="InterPro" id="IPR037138">
    <property type="entry name" value="His_deacetylse_dom_sf"/>
</dbReference>
<dbReference type="Pfam" id="PF00850">
    <property type="entry name" value="Hist_deacetyl"/>
    <property type="match status" value="1"/>
</dbReference>
<evidence type="ECO:0000256" key="2">
    <source>
        <dbReference type="ARBA" id="ARBA00007738"/>
    </source>
</evidence>
<proteinExistence type="inferred from homology"/>
<comment type="subcellular location">
    <subcellularLocation>
        <location evidence="1">Nucleus</location>
    </subcellularLocation>
</comment>
<dbReference type="Gene3D" id="3.40.800.20">
    <property type="entry name" value="Histone deacetylase domain"/>
    <property type="match status" value="2"/>
</dbReference>
<dbReference type="InterPro" id="IPR023801">
    <property type="entry name" value="His_deacetylse_dom"/>
</dbReference>
<accession>A0A8T2NXJ0</accession>